<keyword evidence="3" id="KW-1185">Reference proteome</keyword>
<organism evidence="2 3">
    <name type="scientific">Nepenthes gracilis</name>
    <name type="common">Slender pitcher plant</name>
    <dbReference type="NCBI Taxonomy" id="150966"/>
    <lineage>
        <taxon>Eukaryota</taxon>
        <taxon>Viridiplantae</taxon>
        <taxon>Streptophyta</taxon>
        <taxon>Embryophyta</taxon>
        <taxon>Tracheophyta</taxon>
        <taxon>Spermatophyta</taxon>
        <taxon>Magnoliopsida</taxon>
        <taxon>eudicotyledons</taxon>
        <taxon>Gunneridae</taxon>
        <taxon>Pentapetalae</taxon>
        <taxon>Caryophyllales</taxon>
        <taxon>Nepenthaceae</taxon>
        <taxon>Nepenthes</taxon>
    </lineage>
</organism>
<evidence type="ECO:0000313" key="2">
    <source>
        <dbReference type="EMBL" id="GMH22782.1"/>
    </source>
</evidence>
<dbReference type="Pfam" id="PF05553">
    <property type="entry name" value="DUF761"/>
    <property type="match status" value="1"/>
</dbReference>
<protein>
    <submittedName>
        <fullName evidence="2">Uncharacterized protein</fullName>
    </submittedName>
</protein>
<dbReference type="EMBL" id="BSYO01000025">
    <property type="protein sequence ID" value="GMH22782.1"/>
    <property type="molecule type" value="Genomic_DNA"/>
</dbReference>
<evidence type="ECO:0000256" key="1">
    <source>
        <dbReference type="SAM" id="MobiDB-lite"/>
    </source>
</evidence>
<evidence type="ECO:0000313" key="3">
    <source>
        <dbReference type="Proteomes" id="UP001279734"/>
    </source>
</evidence>
<dbReference type="Proteomes" id="UP001279734">
    <property type="component" value="Unassembled WGS sequence"/>
</dbReference>
<accession>A0AAD3XYS9</accession>
<proteinExistence type="predicted"/>
<sequence length="131" mass="14785">MEMRSIEAEIEKKPDKLSARYNPINDKVIHASTSLAGKAPSFSDYPKQTTDFLDQVMMATEDDDDDDDDDNDNEDEVEKGEEVGCNGAIDGAPDVDKKADEFIAKFREQIRLQRIESIKRSTKQLKTDAIK</sequence>
<dbReference type="AlphaFoldDB" id="A0AAD3XYS9"/>
<comment type="caution">
    <text evidence="2">The sequence shown here is derived from an EMBL/GenBank/DDBJ whole genome shotgun (WGS) entry which is preliminary data.</text>
</comment>
<feature type="region of interest" description="Disordered" evidence="1">
    <location>
        <begin position="58"/>
        <end position="94"/>
    </location>
</feature>
<name>A0AAD3XYS9_NEPGR</name>
<gene>
    <name evidence="2" type="ORF">Nepgr_024625</name>
</gene>
<dbReference type="InterPro" id="IPR008480">
    <property type="entry name" value="DUF761_pln"/>
</dbReference>
<dbReference type="PANTHER" id="PTHR34059:SF1">
    <property type="entry name" value="EXPRESSED PROTEIN"/>
    <property type="match status" value="1"/>
</dbReference>
<feature type="compositionally biased region" description="Acidic residues" evidence="1">
    <location>
        <begin position="60"/>
        <end position="79"/>
    </location>
</feature>
<dbReference type="PANTHER" id="PTHR34059">
    <property type="entry name" value="EXPRESSED PROTEIN"/>
    <property type="match status" value="1"/>
</dbReference>
<reference evidence="2" key="1">
    <citation type="submission" date="2023-05" db="EMBL/GenBank/DDBJ databases">
        <title>Nepenthes gracilis genome sequencing.</title>
        <authorList>
            <person name="Fukushima K."/>
        </authorList>
    </citation>
    <scope>NUCLEOTIDE SEQUENCE</scope>
    <source>
        <strain evidence="2">SING2019-196</strain>
    </source>
</reference>